<dbReference type="EMBL" id="FWDM01000007">
    <property type="protein sequence ID" value="SLM10790.1"/>
    <property type="molecule type" value="Genomic_DNA"/>
</dbReference>
<reference evidence="6" key="1">
    <citation type="submission" date="2017-02" db="EMBL/GenBank/DDBJ databases">
        <authorList>
            <person name="Regsiter A."/>
            <person name="William W."/>
        </authorList>
    </citation>
    <scope>NUCLEOTIDE SEQUENCE</scope>
    <source>
        <strain evidence="6">Bib</strain>
    </source>
</reference>
<keyword evidence="1" id="KW-0805">Transcription regulation</keyword>
<dbReference type="InterPro" id="IPR036388">
    <property type="entry name" value="WH-like_DNA-bd_sf"/>
</dbReference>
<dbReference type="GO" id="GO:0045892">
    <property type="term" value="P:negative regulation of DNA-templated transcription"/>
    <property type="evidence" value="ECO:0007669"/>
    <property type="project" value="TreeGrafter"/>
</dbReference>
<evidence type="ECO:0000256" key="3">
    <source>
        <dbReference type="ARBA" id="ARBA00023163"/>
    </source>
</evidence>
<dbReference type="Gene3D" id="1.10.10.10">
    <property type="entry name" value="Winged helix-like DNA-binding domain superfamily/Winged helix DNA-binding domain"/>
    <property type="match status" value="1"/>
</dbReference>
<keyword evidence="2" id="KW-0238">DNA-binding</keyword>
<name>A0A3P3XH04_9SPIR</name>
<dbReference type="Pfam" id="PF09339">
    <property type="entry name" value="HTH_IclR"/>
    <property type="match status" value="1"/>
</dbReference>
<protein>
    <recommendedName>
        <fullName evidence="7">Transcriptional regulator, IclR family</fullName>
    </recommendedName>
</protein>
<dbReference type="InterPro" id="IPR029016">
    <property type="entry name" value="GAF-like_dom_sf"/>
</dbReference>
<evidence type="ECO:0000313" key="6">
    <source>
        <dbReference type="EMBL" id="SLM10790.1"/>
    </source>
</evidence>
<evidence type="ECO:0000259" key="4">
    <source>
        <dbReference type="PROSITE" id="PS51077"/>
    </source>
</evidence>
<dbReference type="GO" id="GO:0003677">
    <property type="term" value="F:DNA binding"/>
    <property type="evidence" value="ECO:0007669"/>
    <property type="project" value="UniProtKB-KW"/>
</dbReference>
<dbReference type="PANTHER" id="PTHR30136:SF7">
    <property type="entry name" value="HTH-TYPE TRANSCRIPTIONAL REGULATOR KDGR-RELATED"/>
    <property type="match status" value="1"/>
</dbReference>
<dbReference type="InterPro" id="IPR036390">
    <property type="entry name" value="WH_DNA-bd_sf"/>
</dbReference>
<organism evidence="6">
    <name type="scientific">uncultured spirochete</name>
    <dbReference type="NCBI Taxonomy" id="156406"/>
    <lineage>
        <taxon>Bacteria</taxon>
        <taxon>Pseudomonadati</taxon>
        <taxon>Spirochaetota</taxon>
        <taxon>Spirochaetia</taxon>
        <taxon>Spirochaetales</taxon>
        <taxon>environmental samples</taxon>
    </lineage>
</organism>
<dbReference type="SUPFAM" id="SSF55781">
    <property type="entry name" value="GAF domain-like"/>
    <property type="match status" value="1"/>
</dbReference>
<feature type="domain" description="HTH iclR-type" evidence="4">
    <location>
        <begin position="5"/>
        <end position="66"/>
    </location>
</feature>
<proteinExistence type="predicted"/>
<evidence type="ECO:0000256" key="1">
    <source>
        <dbReference type="ARBA" id="ARBA00023015"/>
    </source>
</evidence>
<evidence type="ECO:0000259" key="5">
    <source>
        <dbReference type="PROSITE" id="PS51078"/>
    </source>
</evidence>
<evidence type="ECO:0008006" key="7">
    <source>
        <dbReference type="Google" id="ProtNLM"/>
    </source>
</evidence>
<dbReference type="PANTHER" id="PTHR30136">
    <property type="entry name" value="HELIX-TURN-HELIX TRANSCRIPTIONAL REGULATOR, ICLR FAMILY"/>
    <property type="match status" value="1"/>
</dbReference>
<accession>A0A3P3XH04</accession>
<dbReference type="AlphaFoldDB" id="A0A3P3XH04"/>
<keyword evidence="3" id="KW-0804">Transcription</keyword>
<dbReference type="InterPro" id="IPR014757">
    <property type="entry name" value="Tscrpt_reg_IclR_C"/>
</dbReference>
<dbReference type="SMART" id="SM00346">
    <property type="entry name" value="HTH_ICLR"/>
    <property type="match status" value="1"/>
</dbReference>
<dbReference type="PROSITE" id="PS51077">
    <property type="entry name" value="HTH_ICLR"/>
    <property type="match status" value="1"/>
</dbReference>
<sequence>MNTKVPALEKGLKIIEFMLTASEPITMSQIAERLGYKVSEVQRTVTYLSAEQYLIRNGAGSYMPGPKIYQFADQNRETILINRAEGPMRSFAEKTAASVHLSVLVEEMLHVIFEIESKEIVRISIRPGLYKAGSTASGRLLLAYAQSPILAATERQKIMELGYAFKDIDCVQGVYALAVPICTQSGSCIAALASPYVLPRGAKEAFRQELVEPLKRAANDIASLL</sequence>
<dbReference type="GO" id="GO:0003700">
    <property type="term" value="F:DNA-binding transcription factor activity"/>
    <property type="evidence" value="ECO:0007669"/>
    <property type="project" value="TreeGrafter"/>
</dbReference>
<dbReference type="Gene3D" id="3.30.450.40">
    <property type="match status" value="2"/>
</dbReference>
<evidence type="ECO:0000256" key="2">
    <source>
        <dbReference type="ARBA" id="ARBA00023125"/>
    </source>
</evidence>
<dbReference type="InterPro" id="IPR050707">
    <property type="entry name" value="HTH_MetabolicPath_Reg"/>
</dbReference>
<dbReference type="PROSITE" id="PS51078">
    <property type="entry name" value="ICLR_ED"/>
    <property type="match status" value="1"/>
</dbReference>
<dbReference type="InterPro" id="IPR005471">
    <property type="entry name" value="Tscrpt_reg_IclR_N"/>
</dbReference>
<dbReference type="SUPFAM" id="SSF46785">
    <property type="entry name" value="Winged helix' DNA-binding domain"/>
    <property type="match status" value="1"/>
</dbReference>
<feature type="domain" description="IclR-ED" evidence="5">
    <location>
        <begin position="67"/>
        <end position="225"/>
    </location>
</feature>
<gene>
    <name evidence="6" type="ORF">SPIROBIBN47_150120</name>
</gene>